<feature type="non-terminal residue" evidence="1">
    <location>
        <position position="105"/>
    </location>
</feature>
<gene>
    <name evidence="1" type="ORF">PHET_11266</name>
</gene>
<accession>A0A8J4WTF0</accession>
<proteinExistence type="predicted"/>
<evidence type="ECO:0000313" key="1">
    <source>
        <dbReference type="EMBL" id="KAF5396067.1"/>
    </source>
</evidence>
<comment type="caution">
    <text evidence="1">The sequence shown here is derived from an EMBL/GenBank/DDBJ whole genome shotgun (WGS) entry which is preliminary data.</text>
</comment>
<dbReference type="EMBL" id="LUCH01009289">
    <property type="protein sequence ID" value="KAF5396067.1"/>
    <property type="molecule type" value="Genomic_DNA"/>
</dbReference>
<keyword evidence="2" id="KW-1185">Reference proteome</keyword>
<evidence type="ECO:0000313" key="2">
    <source>
        <dbReference type="Proteomes" id="UP000748531"/>
    </source>
</evidence>
<protein>
    <submittedName>
        <fullName evidence="1">Uncharacterized protein</fullName>
    </submittedName>
</protein>
<organism evidence="1 2">
    <name type="scientific">Paragonimus heterotremus</name>
    <dbReference type="NCBI Taxonomy" id="100268"/>
    <lineage>
        <taxon>Eukaryota</taxon>
        <taxon>Metazoa</taxon>
        <taxon>Spiralia</taxon>
        <taxon>Lophotrochozoa</taxon>
        <taxon>Platyhelminthes</taxon>
        <taxon>Trematoda</taxon>
        <taxon>Digenea</taxon>
        <taxon>Plagiorchiida</taxon>
        <taxon>Troglotremata</taxon>
        <taxon>Troglotrematidae</taxon>
        <taxon>Paragonimus</taxon>
    </lineage>
</organism>
<reference evidence="1" key="1">
    <citation type="submission" date="2019-05" db="EMBL/GenBank/DDBJ databases">
        <title>Annotation for the trematode Paragonimus heterotremus.</title>
        <authorList>
            <person name="Choi Y.-J."/>
        </authorList>
    </citation>
    <scope>NUCLEOTIDE SEQUENCE</scope>
    <source>
        <strain evidence="1">LC</strain>
    </source>
</reference>
<dbReference type="AlphaFoldDB" id="A0A8J4WTF0"/>
<dbReference type="Proteomes" id="UP000748531">
    <property type="component" value="Unassembled WGS sequence"/>
</dbReference>
<sequence length="105" mass="12218">IYELLSNVTDYFGKSSPFELASIFHRLEPGKPTCNSELTIFNFRFKEWSAQPSQKELRCLYRDPSLSFSKCNVDPPCNKYPGLIDKPFSKLRLFCLILLTINVYQ</sequence>
<name>A0A8J4WTF0_9TREM</name>